<dbReference type="GO" id="GO:0005254">
    <property type="term" value="F:chloride channel activity"/>
    <property type="evidence" value="ECO:0007669"/>
    <property type="project" value="TreeGrafter"/>
</dbReference>
<feature type="transmembrane region" description="Helical" evidence="6">
    <location>
        <begin position="212"/>
        <end position="235"/>
    </location>
</feature>
<comment type="subcellular location">
    <subcellularLocation>
        <location evidence="1 6">Membrane</location>
        <topology evidence="1 6">Multi-pass membrane protein</topology>
    </subcellularLocation>
</comment>
<dbReference type="OrthoDB" id="296386at2759"/>
<dbReference type="EMBL" id="CAJPIZ010000815">
    <property type="protein sequence ID" value="CAG2102328.1"/>
    <property type="molecule type" value="Genomic_DNA"/>
</dbReference>
<keyword evidence="5 6" id="KW-0472">Membrane</keyword>
<name>A0A7R9KFD3_9ACAR</name>
<evidence type="ECO:0000259" key="7">
    <source>
        <dbReference type="Pfam" id="PF04547"/>
    </source>
</evidence>
<dbReference type="InterPro" id="IPR049452">
    <property type="entry name" value="Anoctamin_TM"/>
</dbReference>
<keyword evidence="3 6" id="KW-0812">Transmembrane</keyword>
<proteinExistence type="inferred from homology"/>
<evidence type="ECO:0000256" key="1">
    <source>
        <dbReference type="ARBA" id="ARBA00004141"/>
    </source>
</evidence>
<evidence type="ECO:0000313" key="8">
    <source>
        <dbReference type="EMBL" id="CAD7621898.1"/>
    </source>
</evidence>
<evidence type="ECO:0000256" key="5">
    <source>
        <dbReference type="ARBA" id="ARBA00023136"/>
    </source>
</evidence>
<comment type="caution">
    <text evidence="6">Lacks conserved residue(s) required for the propagation of feature annotation.</text>
</comment>
<comment type="similarity">
    <text evidence="2 6">Belongs to the anoctamin family.</text>
</comment>
<dbReference type="PANTHER" id="PTHR12308">
    <property type="entry name" value="ANOCTAMIN"/>
    <property type="match status" value="1"/>
</dbReference>
<keyword evidence="4 6" id="KW-1133">Transmembrane helix</keyword>
<evidence type="ECO:0000256" key="4">
    <source>
        <dbReference type="ARBA" id="ARBA00022989"/>
    </source>
</evidence>
<evidence type="ECO:0000313" key="9">
    <source>
        <dbReference type="Proteomes" id="UP000759131"/>
    </source>
</evidence>
<dbReference type="EMBL" id="OC855390">
    <property type="protein sequence ID" value="CAD7621898.1"/>
    <property type="molecule type" value="Genomic_DNA"/>
</dbReference>
<accession>A0A7R9KFD3</accession>
<reference evidence="8" key="1">
    <citation type="submission" date="2020-11" db="EMBL/GenBank/DDBJ databases">
        <authorList>
            <person name="Tran Van P."/>
        </authorList>
    </citation>
    <scope>NUCLEOTIDE SEQUENCE</scope>
</reference>
<organism evidence="8">
    <name type="scientific">Medioppia subpectinata</name>
    <dbReference type="NCBI Taxonomy" id="1979941"/>
    <lineage>
        <taxon>Eukaryota</taxon>
        <taxon>Metazoa</taxon>
        <taxon>Ecdysozoa</taxon>
        <taxon>Arthropoda</taxon>
        <taxon>Chelicerata</taxon>
        <taxon>Arachnida</taxon>
        <taxon>Acari</taxon>
        <taxon>Acariformes</taxon>
        <taxon>Sarcoptiformes</taxon>
        <taxon>Oribatida</taxon>
        <taxon>Brachypylina</taxon>
        <taxon>Oppioidea</taxon>
        <taxon>Oppiidae</taxon>
        <taxon>Medioppia</taxon>
    </lineage>
</organism>
<dbReference type="InterPro" id="IPR007632">
    <property type="entry name" value="Anoctamin"/>
</dbReference>
<dbReference type="Pfam" id="PF04547">
    <property type="entry name" value="Anoctamin"/>
    <property type="match status" value="1"/>
</dbReference>
<keyword evidence="9" id="KW-1185">Reference proteome</keyword>
<dbReference type="GO" id="GO:0005886">
    <property type="term" value="C:plasma membrane"/>
    <property type="evidence" value="ECO:0007669"/>
    <property type="project" value="TreeGrafter"/>
</dbReference>
<evidence type="ECO:0000256" key="6">
    <source>
        <dbReference type="RuleBase" id="RU280814"/>
    </source>
</evidence>
<feature type="transmembrane region" description="Helical" evidence="6">
    <location>
        <begin position="270"/>
        <end position="292"/>
    </location>
</feature>
<dbReference type="Proteomes" id="UP000759131">
    <property type="component" value="Unassembled WGS sequence"/>
</dbReference>
<dbReference type="PANTHER" id="PTHR12308:SF74">
    <property type="entry name" value="ANOCTAMIN"/>
    <property type="match status" value="1"/>
</dbReference>
<protein>
    <recommendedName>
        <fullName evidence="6">Anoctamin</fullName>
    </recommendedName>
</protein>
<feature type="domain" description="Anoctamin transmembrane" evidence="7">
    <location>
        <begin position="175"/>
        <end position="289"/>
    </location>
</feature>
<sequence>MNEMVENRSKSQRLSVRSVDAMVVSTRKTIKHKTTLPAIAKSGKSPVDEAMVRKSGRHLSQTPLNGMIGSNGKYGLRKIPPISYSRLSSSGVKTIAAKDNDINTAKSVVKSDSKVTDKKNVVNGSGVSEVSNKPVVNTRHSSRNQKISNCRTIDSNWEQCLSSTNWWIIFKKLHKDFELKRKKSDVLPTIARINYEKQLPAYEGTYYDYLELYIQFGYVFLFLSIFPLAPIIAFCNNMIEIRSDSLKLCFGYKRSHQRSAKSISGSWMKAFEVMSIIAHFILGVILIISYVVPDMPKAVSVALMQQNFENRKTKIQSVLKRSSSIRNTKFLNKPQ</sequence>
<evidence type="ECO:0000256" key="3">
    <source>
        <dbReference type="ARBA" id="ARBA00022692"/>
    </source>
</evidence>
<gene>
    <name evidence="8" type="ORF">OSB1V03_LOCUS2367</name>
</gene>
<evidence type="ECO:0000256" key="2">
    <source>
        <dbReference type="ARBA" id="ARBA00009671"/>
    </source>
</evidence>
<dbReference type="AlphaFoldDB" id="A0A7R9KFD3"/>